<dbReference type="GO" id="GO:0005975">
    <property type="term" value="P:carbohydrate metabolic process"/>
    <property type="evidence" value="ECO:0007669"/>
    <property type="project" value="InterPro"/>
</dbReference>
<dbReference type="PANTHER" id="PTHR22600:SF57">
    <property type="entry name" value="BETA-N-ACETYLHEXOSAMINIDASE"/>
    <property type="match status" value="1"/>
</dbReference>
<sequence>MGGEPVVVPEPARLEFGGRWFSFDGFSNLDPFVAEEFRLPRGEWEVRRVEGEGTGLEVKEGFVEVWGDPRVYTATLIQLVIQGGYRAIPEVRVEERLRFEFRGFHLDVARGGVATVEELKRLLRWLFLLKYNYLAVYVEDLFPWDRYPDIGARRGRYTGKEWREVVEYGGRLGVEVFPSLELAGHMENILSLPGYRRFSEWHRPEEGCLDVGDPEARRFAEELLEEALEKTKSRYIHIGGDETWAMGRGRSLDRTLRFEWPRLYAEHHSRLLRLARERGKTPLIWGDMLAGMYLRETERDLWRPILENPAWREAVVANWDYSPGTVEYFKQKIRLFKERGYEQIVCPGLWNWDRYYPDFDAALANVKSFLQAAREEGVKGFMVTAWGDDGEECLYSFLYPLILASMEYAEGNGRWEEKWLALSGEPREVLEVRKALGKGEVANYVKRVLFSPTDEVKGLPVFDEWRKALELAERVRLPPDLEFVKRCLEVGLRKVEGKATAADLLGLASLYADLWLRERKPANLARVYARFYSAAALGRAPKARRRAKPASSPHKRV</sequence>
<protein>
    <recommendedName>
        <fullName evidence="3">beta-N-acetylhexosaminidase</fullName>
        <ecNumber evidence="3">3.2.1.52</ecNumber>
    </recommendedName>
</protein>
<dbReference type="PANTHER" id="PTHR22600">
    <property type="entry name" value="BETA-HEXOSAMINIDASE"/>
    <property type="match status" value="1"/>
</dbReference>
<feature type="domain" description="Glycoside hydrolase family 20 catalytic" evidence="5">
    <location>
        <begin position="99"/>
        <end position="403"/>
    </location>
</feature>
<dbReference type="GO" id="GO:0004563">
    <property type="term" value="F:beta-N-acetylhexosaminidase activity"/>
    <property type="evidence" value="ECO:0007669"/>
    <property type="project" value="UniProtKB-EC"/>
</dbReference>
<dbReference type="OrthoDB" id="30562at2157"/>
<dbReference type="EC" id="3.2.1.52" evidence="3"/>
<evidence type="ECO:0000256" key="1">
    <source>
        <dbReference type="ARBA" id="ARBA00001231"/>
    </source>
</evidence>
<dbReference type="RefSeq" id="WP_011752960.1">
    <property type="nucleotide sequence ID" value="NC_008698.1"/>
</dbReference>
<dbReference type="InterPro" id="IPR025705">
    <property type="entry name" value="Beta_hexosaminidase_sua/sub"/>
</dbReference>
<keyword evidence="7" id="KW-1185">Reference proteome</keyword>
<dbReference type="CDD" id="cd06565">
    <property type="entry name" value="GH20_GcnA-like"/>
    <property type="match status" value="1"/>
</dbReference>
<name>A1RZR5_THEPD</name>
<dbReference type="InterPro" id="IPR017853">
    <property type="entry name" value="GH"/>
</dbReference>
<organism evidence="6 7">
    <name type="scientific">Thermofilum pendens (strain DSM 2475 / Hrk 5)</name>
    <dbReference type="NCBI Taxonomy" id="368408"/>
    <lineage>
        <taxon>Archaea</taxon>
        <taxon>Thermoproteota</taxon>
        <taxon>Thermoprotei</taxon>
        <taxon>Thermofilales</taxon>
        <taxon>Thermofilaceae</taxon>
        <taxon>Thermofilum</taxon>
    </lineage>
</organism>
<dbReference type="CAZy" id="GH20">
    <property type="family name" value="Glycoside Hydrolase Family 20"/>
</dbReference>
<comment type="similarity">
    <text evidence="2">Belongs to the glycosyl hydrolase 20 family.</text>
</comment>
<dbReference type="KEGG" id="tpe:Tpen_1297"/>
<evidence type="ECO:0000256" key="4">
    <source>
        <dbReference type="ARBA" id="ARBA00022801"/>
    </source>
</evidence>
<proteinExistence type="inferred from homology"/>
<dbReference type="AlphaFoldDB" id="A1RZR5"/>
<dbReference type="EMBL" id="CP000505">
    <property type="protein sequence ID" value="ABL78695.1"/>
    <property type="molecule type" value="Genomic_DNA"/>
</dbReference>
<dbReference type="Pfam" id="PF00728">
    <property type="entry name" value="Glyco_hydro_20"/>
    <property type="match status" value="1"/>
</dbReference>
<evidence type="ECO:0000313" key="7">
    <source>
        <dbReference type="Proteomes" id="UP000000641"/>
    </source>
</evidence>
<dbReference type="InterPro" id="IPR015883">
    <property type="entry name" value="Glyco_hydro_20_cat"/>
</dbReference>
<dbReference type="Proteomes" id="UP000000641">
    <property type="component" value="Chromosome"/>
</dbReference>
<gene>
    <name evidence="6" type="ordered locus">Tpen_1297</name>
</gene>
<dbReference type="eggNOG" id="arCOG07452">
    <property type="taxonomic scope" value="Archaea"/>
</dbReference>
<dbReference type="GO" id="GO:0016020">
    <property type="term" value="C:membrane"/>
    <property type="evidence" value="ECO:0007669"/>
    <property type="project" value="TreeGrafter"/>
</dbReference>
<evidence type="ECO:0000256" key="3">
    <source>
        <dbReference type="ARBA" id="ARBA00012663"/>
    </source>
</evidence>
<dbReference type="HOGENOM" id="CLU_495781_0_0_2"/>
<evidence type="ECO:0000313" key="6">
    <source>
        <dbReference type="EMBL" id="ABL78695.1"/>
    </source>
</evidence>
<dbReference type="EnsemblBacteria" id="ABL78695">
    <property type="protein sequence ID" value="ABL78695"/>
    <property type="gene ID" value="Tpen_1297"/>
</dbReference>
<comment type="catalytic activity">
    <reaction evidence="1">
        <text>Hydrolysis of terminal non-reducing N-acetyl-D-hexosamine residues in N-acetyl-beta-D-hexosaminides.</text>
        <dbReference type="EC" id="3.2.1.52"/>
    </reaction>
</comment>
<evidence type="ECO:0000256" key="2">
    <source>
        <dbReference type="ARBA" id="ARBA00006285"/>
    </source>
</evidence>
<keyword evidence="4 6" id="KW-0378">Hydrolase</keyword>
<reference evidence="7" key="1">
    <citation type="journal article" date="2008" name="J. Bacteriol.">
        <title>Genome sequence of Thermofilum pendens reveals an exceptional loss of biosynthetic pathways without genome reduction.</title>
        <authorList>
            <person name="Anderson I."/>
            <person name="Rodriguez J."/>
            <person name="Susanti D."/>
            <person name="Porat I."/>
            <person name="Reich C."/>
            <person name="Ulrich L.E."/>
            <person name="Elkins J.G."/>
            <person name="Mavromatis K."/>
            <person name="Lykidis A."/>
            <person name="Kim E."/>
            <person name="Thompson L.S."/>
            <person name="Nolan M."/>
            <person name="Land M."/>
            <person name="Copeland A."/>
            <person name="Lapidus A."/>
            <person name="Lucas S."/>
            <person name="Detter C."/>
            <person name="Zhulin I.B."/>
            <person name="Olsen G.J."/>
            <person name="Whitman W."/>
            <person name="Mukhopadhyay B."/>
            <person name="Bristow J."/>
            <person name="Kyrpides N."/>
        </authorList>
    </citation>
    <scope>NUCLEOTIDE SEQUENCE [LARGE SCALE GENOMIC DNA]</scope>
    <source>
        <strain evidence="7">DSM 2475 / Hrk 5</strain>
    </source>
</reference>
<dbReference type="PRINTS" id="PR00738">
    <property type="entry name" value="GLHYDRLASE20"/>
</dbReference>
<dbReference type="GeneID" id="4600651"/>
<dbReference type="STRING" id="368408.Tpen_1297"/>
<dbReference type="GO" id="GO:0030203">
    <property type="term" value="P:glycosaminoglycan metabolic process"/>
    <property type="evidence" value="ECO:0007669"/>
    <property type="project" value="TreeGrafter"/>
</dbReference>
<dbReference type="Gene3D" id="3.20.20.80">
    <property type="entry name" value="Glycosidases"/>
    <property type="match status" value="1"/>
</dbReference>
<dbReference type="SUPFAM" id="SSF51445">
    <property type="entry name" value="(Trans)glycosidases"/>
    <property type="match status" value="1"/>
</dbReference>
<evidence type="ECO:0000259" key="5">
    <source>
        <dbReference type="Pfam" id="PF00728"/>
    </source>
</evidence>
<accession>A1RZR5</accession>